<protein>
    <submittedName>
        <fullName evidence="2">Uncharacterized protein</fullName>
    </submittedName>
</protein>
<accession>A0A5P8WE96</accession>
<evidence type="ECO:0000256" key="1">
    <source>
        <dbReference type="SAM" id="SignalP"/>
    </source>
</evidence>
<organism evidence="2 3">
    <name type="scientific">Nostoc sphaeroides CCNUC1</name>
    <dbReference type="NCBI Taxonomy" id="2653204"/>
    <lineage>
        <taxon>Bacteria</taxon>
        <taxon>Bacillati</taxon>
        <taxon>Cyanobacteriota</taxon>
        <taxon>Cyanophyceae</taxon>
        <taxon>Nostocales</taxon>
        <taxon>Nostocaceae</taxon>
        <taxon>Nostoc</taxon>
    </lineage>
</organism>
<keyword evidence="1" id="KW-0732">Signal</keyword>
<evidence type="ECO:0000313" key="2">
    <source>
        <dbReference type="EMBL" id="QFS50974.1"/>
    </source>
</evidence>
<feature type="chain" id="PRO_5024893069" evidence="1">
    <location>
        <begin position="26"/>
        <end position="153"/>
    </location>
</feature>
<dbReference type="KEGG" id="nsh:GXM_08468"/>
<gene>
    <name evidence="2" type="ORF">GXM_08468</name>
</gene>
<reference evidence="2 3" key="1">
    <citation type="submission" date="2019-10" db="EMBL/GenBank/DDBJ databases">
        <title>Genomic and transcriptomic insights into the perfect genentic adaptation of a filamentous nitrogen-fixing cyanobacterium to rice fields.</title>
        <authorList>
            <person name="Chen Z."/>
        </authorList>
    </citation>
    <scope>NUCLEOTIDE SEQUENCE [LARGE SCALE GENOMIC DNA]</scope>
    <source>
        <strain evidence="2">CCNUC1</strain>
    </source>
</reference>
<dbReference type="AlphaFoldDB" id="A0A5P8WE96"/>
<dbReference type="RefSeq" id="WP_225892509.1">
    <property type="nucleotide sequence ID" value="NZ_CP045227.1"/>
</dbReference>
<dbReference type="EMBL" id="CP045227">
    <property type="protein sequence ID" value="QFS50974.1"/>
    <property type="molecule type" value="Genomic_DNA"/>
</dbReference>
<keyword evidence="3" id="KW-1185">Reference proteome</keyword>
<sequence length="153" mass="16835">MKFPKTLWVATNATLLLSVFCETVASQMTDYLLPEDFRVYVSAEGGVVNWAAPGYTEKILPTVNKYMLRDGGYIACYSRNEEGSIYSVGDGIYVMGQIRLQGRYIGRIFNPLGYQGKDISAAVEFKTLCNQTFAPARNGGWAGGDTGGWFGIE</sequence>
<dbReference type="Proteomes" id="UP000326678">
    <property type="component" value="Chromosome Gxm2"/>
</dbReference>
<name>A0A5P8WE96_9NOSO</name>
<feature type="signal peptide" evidence="1">
    <location>
        <begin position="1"/>
        <end position="25"/>
    </location>
</feature>
<proteinExistence type="predicted"/>
<evidence type="ECO:0000313" key="3">
    <source>
        <dbReference type="Proteomes" id="UP000326678"/>
    </source>
</evidence>